<dbReference type="Proteomes" id="UP000254029">
    <property type="component" value="Unassembled WGS sequence"/>
</dbReference>
<organism evidence="1 2">
    <name type="scientific">Chromobacterium violaceum</name>
    <dbReference type="NCBI Taxonomy" id="536"/>
    <lineage>
        <taxon>Bacteria</taxon>
        <taxon>Pseudomonadati</taxon>
        <taxon>Pseudomonadota</taxon>
        <taxon>Betaproteobacteria</taxon>
        <taxon>Neisseriales</taxon>
        <taxon>Chromobacteriaceae</taxon>
        <taxon>Chromobacterium</taxon>
    </lineage>
</organism>
<protein>
    <submittedName>
        <fullName evidence="1">Uncharacterized protein</fullName>
    </submittedName>
</protein>
<proteinExistence type="predicted"/>
<dbReference type="AlphaFoldDB" id="A0AAX2M9U3"/>
<sequence length="79" mass="8469">MSKSLLTDSNAPSAIPVAVDALFLPDSLSALRAQSALRQRLQLTAAQRAEAESLSPCLGISLQQVYRRLRSGELSLTSK</sequence>
<reference evidence="1 2" key="1">
    <citation type="submission" date="2018-06" db="EMBL/GenBank/DDBJ databases">
        <authorList>
            <consortium name="Pathogen Informatics"/>
            <person name="Doyle S."/>
        </authorList>
    </citation>
    <scope>NUCLEOTIDE SEQUENCE [LARGE SCALE GENOMIC DNA]</scope>
    <source>
        <strain evidence="1 2">NCTC8684</strain>
    </source>
</reference>
<evidence type="ECO:0000313" key="2">
    <source>
        <dbReference type="Proteomes" id="UP000254029"/>
    </source>
</evidence>
<gene>
    <name evidence="1" type="ORF">NCTC8684_01737</name>
</gene>
<name>A0AAX2M9U3_CHRVL</name>
<accession>A0AAX2M9U3</accession>
<comment type="caution">
    <text evidence="1">The sequence shown here is derived from an EMBL/GenBank/DDBJ whole genome shotgun (WGS) entry which is preliminary data.</text>
</comment>
<dbReference type="EMBL" id="UIGR01000001">
    <property type="protein sequence ID" value="SUX32656.1"/>
    <property type="molecule type" value="Genomic_DNA"/>
</dbReference>
<evidence type="ECO:0000313" key="1">
    <source>
        <dbReference type="EMBL" id="SUX32656.1"/>
    </source>
</evidence>